<evidence type="ECO:0000256" key="1">
    <source>
        <dbReference type="SAM" id="MobiDB-lite"/>
    </source>
</evidence>
<dbReference type="PANTHER" id="PTHR47332">
    <property type="entry name" value="SET DOMAIN-CONTAINING PROTEIN 5"/>
    <property type="match status" value="1"/>
</dbReference>
<dbReference type="InterPro" id="IPR001214">
    <property type="entry name" value="SET_dom"/>
</dbReference>
<evidence type="ECO:0000259" key="2">
    <source>
        <dbReference type="PROSITE" id="PS50280"/>
    </source>
</evidence>
<keyword evidence="4" id="KW-1185">Reference proteome</keyword>
<dbReference type="PROSITE" id="PS50280">
    <property type="entry name" value="SET"/>
    <property type="match status" value="1"/>
</dbReference>
<feature type="compositionally biased region" description="Polar residues" evidence="1">
    <location>
        <begin position="13"/>
        <end position="30"/>
    </location>
</feature>
<dbReference type="InterPro" id="IPR053185">
    <property type="entry name" value="SET_domain_protein"/>
</dbReference>
<evidence type="ECO:0000313" key="4">
    <source>
        <dbReference type="Proteomes" id="UP001498398"/>
    </source>
</evidence>
<evidence type="ECO:0000313" key="3">
    <source>
        <dbReference type="EMBL" id="KAK7460842.1"/>
    </source>
</evidence>
<sequence>MKRGFLNRPNAFSKVSTECSSNTTKSQTPPEGSKVTDGLRRGTVDIGGFKAQEYRGVEEIDSAKLDYADEAWIASTQPARSMGTSLADAPDGWSECFITGRAKRAIVSVPGFPEALPRPDPSRPKPYMITESPGKGVGMIATRDIEWGELIIAERPMLVIPSVVRHMEAFSFPKDFTTDQLWQAYLNQMEKLTELLVNRMSKEDQDVYKKLVNCHREDGTGPLFGIARTNGTALSSEITMSLRKPDVPTRQTPTAGFSRTFLVLTTGKSYHLIILAEISLNALHISSCRPNTYRDWDSPTFSLQLRASKPIKKGEEITITYVIVTDPTSERQRQLAPWGFACGCEACSNPEISDAKLKEIKELLKAVEFLFNPITMNPATIKEMATRMGITNGPKEGQSFGEMVDHALSAAIKLRQYTMEPALKGLKLMEEEGLYVAEQYGELSEKVARGYRMMVGRSSEEKNREAKEWLEKYDEYREFFKSARNARWRKEMRLEEGLKKNQGEWEELTEKMNEMMKKMNPKA</sequence>
<name>A0ABR1JIU9_9AGAR</name>
<accession>A0ABR1JIU9</accession>
<dbReference type="Proteomes" id="UP001498398">
    <property type="component" value="Unassembled WGS sequence"/>
</dbReference>
<dbReference type="PANTHER" id="PTHR47332:SF4">
    <property type="entry name" value="SET DOMAIN-CONTAINING PROTEIN 5"/>
    <property type="match status" value="1"/>
</dbReference>
<dbReference type="CDD" id="cd20071">
    <property type="entry name" value="SET_SMYD"/>
    <property type="match status" value="1"/>
</dbReference>
<feature type="domain" description="SET" evidence="2">
    <location>
        <begin position="124"/>
        <end position="322"/>
    </location>
</feature>
<reference evidence="3 4" key="1">
    <citation type="submission" date="2024-01" db="EMBL/GenBank/DDBJ databases">
        <title>A draft genome for the cacao thread blight pathogen Marasmiellus scandens.</title>
        <authorList>
            <person name="Baruah I.K."/>
            <person name="Leung J."/>
            <person name="Bukari Y."/>
            <person name="Amoako-Attah I."/>
            <person name="Meinhardt L.W."/>
            <person name="Bailey B.A."/>
            <person name="Cohen S.P."/>
        </authorList>
    </citation>
    <scope>NUCLEOTIDE SEQUENCE [LARGE SCALE GENOMIC DNA]</scope>
    <source>
        <strain evidence="3 4">GH-19</strain>
    </source>
</reference>
<dbReference type="SMART" id="SM00317">
    <property type="entry name" value="SET"/>
    <property type="match status" value="1"/>
</dbReference>
<comment type="caution">
    <text evidence="3">The sequence shown here is derived from an EMBL/GenBank/DDBJ whole genome shotgun (WGS) entry which is preliminary data.</text>
</comment>
<dbReference type="InterPro" id="IPR046341">
    <property type="entry name" value="SET_dom_sf"/>
</dbReference>
<protein>
    <recommendedName>
        <fullName evidence="2">SET domain-containing protein</fullName>
    </recommendedName>
</protein>
<dbReference type="Pfam" id="PF00856">
    <property type="entry name" value="SET"/>
    <property type="match status" value="1"/>
</dbReference>
<dbReference type="SUPFAM" id="SSF82199">
    <property type="entry name" value="SET domain"/>
    <property type="match status" value="1"/>
</dbReference>
<organism evidence="3 4">
    <name type="scientific">Marasmiellus scandens</name>
    <dbReference type="NCBI Taxonomy" id="2682957"/>
    <lineage>
        <taxon>Eukaryota</taxon>
        <taxon>Fungi</taxon>
        <taxon>Dikarya</taxon>
        <taxon>Basidiomycota</taxon>
        <taxon>Agaricomycotina</taxon>
        <taxon>Agaricomycetes</taxon>
        <taxon>Agaricomycetidae</taxon>
        <taxon>Agaricales</taxon>
        <taxon>Marasmiineae</taxon>
        <taxon>Omphalotaceae</taxon>
        <taxon>Marasmiellus</taxon>
    </lineage>
</organism>
<feature type="region of interest" description="Disordered" evidence="1">
    <location>
        <begin position="1"/>
        <end position="41"/>
    </location>
</feature>
<dbReference type="EMBL" id="JBANRG010000014">
    <property type="protein sequence ID" value="KAK7460842.1"/>
    <property type="molecule type" value="Genomic_DNA"/>
</dbReference>
<gene>
    <name evidence="3" type="ORF">VKT23_008773</name>
</gene>
<proteinExistence type="predicted"/>
<dbReference type="Gene3D" id="2.170.270.10">
    <property type="entry name" value="SET domain"/>
    <property type="match status" value="1"/>
</dbReference>